<dbReference type="InterPro" id="IPR054648">
    <property type="entry name" value="TudS-rel"/>
</dbReference>
<name>A0A3G1L2I1_FORW1</name>
<reference evidence="1 2" key="1">
    <citation type="submission" date="2016-10" db="EMBL/GenBank/DDBJ databases">
        <title>Complete Genome Sequence of Peptococcaceae strain DCMF.</title>
        <authorList>
            <person name="Edwards R.J."/>
            <person name="Holland S.I."/>
            <person name="Deshpande N.P."/>
            <person name="Wong Y.K."/>
            <person name="Ertan H."/>
            <person name="Manefield M."/>
            <person name="Russell T.L."/>
            <person name="Lee M.J."/>
        </authorList>
    </citation>
    <scope>NUCLEOTIDE SEQUENCE [LARGE SCALE GENOMIC DNA]</scope>
    <source>
        <strain evidence="1 2">DCMF</strain>
    </source>
</reference>
<sequence>MKRNKKIVLLAHCILNVNAKVYGIATEPAGCTQIITGLLDRGFGMIQLPCVEQSCFGINRWGQVKEQLNFPGFRTKCRSLLQPIVEQVSDFYANGYEIAAVIGLDGSPACGVNYTCTGNWGGEIGSGYDLPAKIASLAILREPGVMMEILQEMLKEAGITVQFLAVDETNPEASGKDLMANLR</sequence>
<dbReference type="AlphaFoldDB" id="A0A3G1L2I1"/>
<evidence type="ECO:0008006" key="3">
    <source>
        <dbReference type="Google" id="ProtNLM"/>
    </source>
</evidence>
<proteinExistence type="predicted"/>
<dbReference type="NCBIfam" id="NF045597">
    <property type="entry name" value="TudS_rel_CD3072"/>
    <property type="match status" value="1"/>
</dbReference>
<dbReference type="Proteomes" id="UP000323521">
    <property type="component" value="Chromosome"/>
</dbReference>
<organism evidence="1 2">
    <name type="scientific">Formimonas warabiya</name>
    <dbReference type="NCBI Taxonomy" id="1761012"/>
    <lineage>
        <taxon>Bacteria</taxon>
        <taxon>Bacillati</taxon>
        <taxon>Bacillota</taxon>
        <taxon>Clostridia</taxon>
        <taxon>Eubacteriales</taxon>
        <taxon>Peptococcaceae</taxon>
        <taxon>Candidatus Formimonas</taxon>
    </lineage>
</organism>
<gene>
    <name evidence="1" type="ORF">DCMF_24130</name>
</gene>
<dbReference type="KEGG" id="fwa:DCMF_24130"/>
<keyword evidence="2" id="KW-1185">Reference proteome</keyword>
<evidence type="ECO:0000313" key="2">
    <source>
        <dbReference type="Proteomes" id="UP000323521"/>
    </source>
</evidence>
<accession>A0A3G1L2I1</accession>
<dbReference type="EMBL" id="CP017634">
    <property type="protein sequence ID" value="ATW28867.1"/>
    <property type="molecule type" value="Genomic_DNA"/>
</dbReference>
<protein>
    <recommendedName>
        <fullName evidence="3">DUF523 domain-containing protein</fullName>
    </recommendedName>
</protein>
<evidence type="ECO:0000313" key="1">
    <source>
        <dbReference type="EMBL" id="ATW28867.1"/>
    </source>
</evidence>